<dbReference type="InterPro" id="IPR006549">
    <property type="entry name" value="HAD-SF_hydro_IIIA"/>
</dbReference>
<proteinExistence type="inferred from homology"/>
<comment type="similarity">
    <text evidence="7">Belongs to the gmhB family.</text>
</comment>
<dbReference type="Proteomes" id="UP000772812">
    <property type="component" value="Unassembled WGS sequence"/>
</dbReference>
<comment type="subcellular location">
    <subcellularLocation>
        <location evidence="1 7">Cytoplasm</location>
    </subcellularLocation>
</comment>
<dbReference type="NCBIfam" id="TIGR01662">
    <property type="entry name" value="HAD-SF-IIIA"/>
    <property type="match status" value="1"/>
</dbReference>
<evidence type="ECO:0000256" key="7">
    <source>
        <dbReference type="PIRNR" id="PIRNR004682"/>
    </source>
</evidence>
<evidence type="ECO:0000256" key="3">
    <source>
        <dbReference type="ARBA" id="ARBA00022723"/>
    </source>
</evidence>
<keyword evidence="9" id="KW-1185">Reference proteome</keyword>
<keyword evidence="5 7" id="KW-0119">Carbohydrate metabolism</keyword>
<keyword evidence="4 7" id="KW-0378">Hydrolase</keyword>
<dbReference type="NCBIfam" id="TIGR00213">
    <property type="entry name" value="GmhB_yaeD"/>
    <property type="match status" value="1"/>
</dbReference>
<name>A0ABS1GFC1_9AQUI</name>
<evidence type="ECO:0000313" key="8">
    <source>
        <dbReference type="EMBL" id="MBK3331615.1"/>
    </source>
</evidence>
<dbReference type="GO" id="GO:0034200">
    <property type="term" value="F:D-glycero-beta-D-manno-heptose 1,7-bisphosphate 7-phosphatase activity"/>
    <property type="evidence" value="ECO:0007669"/>
    <property type="project" value="UniProtKB-EC"/>
</dbReference>
<dbReference type="EMBL" id="JAACYA010000001">
    <property type="protein sequence ID" value="MBK3331615.1"/>
    <property type="molecule type" value="Genomic_DNA"/>
</dbReference>
<dbReference type="RefSeq" id="WP_200673030.1">
    <property type="nucleotide sequence ID" value="NZ_JAACYA010000001.1"/>
</dbReference>
<keyword evidence="3" id="KW-0479">Metal-binding</keyword>
<dbReference type="NCBIfam" id="NF006506">
    <property type="entry name" value="PRK08942.1"/>
    <property type="match status" value="1"/>
</dbReference>
<dbReference type="EC" id="3.1.3.-" evidence="7"/>
<dbReference type="InterPro" id="IPR004446">
    <property type="entry name" value="Heptose_bisP_phosphatase"/>
</dbReference>
<evidence type="ECO:0000256" key="4">
    <source>
        <dbReference type="ARBA" id="ARBA00022801"/>
    </source>
</evidence>
<dbReference type="NCBIfam" id="TIGR01656">
    <property type="entry name" value="Histidinol-ppas"/>
    <property type="match status" value="1"/>
</dbReference>
<sequence>MKNKAVFLDRDGVINEDYGFVHKIENFHIYPEVFPALKKLQKAGFKLLIVTNQSGIAVGYYTEEDFKKLTAYMLDVFKREGIIIDRVYYCPHHPEGIIPHLSIKCDCRKPESGMIKQGIKEFNIDPSLSFLIGDKENDIKAAHKEGIRAALVKTGQGMKYLENTEADFVGENILDVVENFILKNVPA</sequence>
<reference evidence="8 9" key="1">
    <citation type="journal article" date="2021" name="Syst. Appl. Microbiol.">
        <title>Persephonella atlantica sp. nov.: How to adapt to physico-chemical gradients in high temperature hydrothermal habitats.</title>
        <authorList>
            <person name="Francois D.X."/>
            <person name="Godfroy A."/>
            <person name="Mathien C."/>
            <person name="Aube J."/>
            <person name="Cathalot C."/>
            <person name="Lesongeur F."/>
            <person name="L'Haridon S."/>
            <person name="Philippon X."/>
            <person name="Roussel E.G."/>
        </authorList>
    </citation>
    <scope>NUCLEOTIDE SEQUENCE [LARGE SCALE GENOMIC DNA]</scope>
    <source>
        <strain evidence="8 9">MO1340</strain>
    </source>
</reference>
<gene>
    <name evidence="8" type="primary">gmhB</name>
    <name evidence="8" type="ORF">GWK41_00880</name>
</gene>
<dbReference type="InterPro" id="IPR036412">
    <property type="entry name" value="HAD-like_sf"/>
</dbReference>
<dbReference type="PANTHER" id="PTHR42891">
    <property type="entry name" value="D-GLYCERO-BETA-D-MANNO-HEPTOSE-1,7-BISPHOSPHATE 7-PHOSPHATASE"/>
    <property type="match status" value="1"/>
</dbReference>
<dbReference type="CDD" id="cd07503">
    <property type="entry name" value="HAD_HisB-N"/>
    <property type="match status" value="1"/>
</dbReference>
<dbReference type="Pfam" id="PF13242">
    <property type="entry name" value="Hydrolase_like"/>
    <property type="match status" value="1"/>
</dbReference>
<accession>A0ABS1GFC1</accession>
<dbReference type="PIRSF" id="PIRSF004682">
    <property type="entry name" value="GmhB"/>
    <property type="match status" value="1"/>
</dbReference>
<evidence type="ECO:0000256" key="2">
    <source>
        <dbReference type="ARBA" id="ARBA00022490"/>
    </source>
</evidence>
<evidence type="ECO:0000313" key="9">
    <source>
        <dbReference type="Proteomes" id="UP000772812"/>
    </source>
</evidence>
<dbReference type="Gene3D" id="3.40.50.1000">
    <property type="entry name" value="HAD superfamily/HAD-like"/>
    <property type="match status" value="1"/>
</dbReference>
<comment type="caution">
    <text evidence="8">The sequence shown here is derived from an EMBL/GenBank/DDBJ whole genome shotgun (WGS) entry which is preliminary data.</text>
</comment>
<dbReference type="SUPFAM" id="SSF56784">
    <property type="entry name" value="HAD-like"/>
    <property type="match status" value="1"/>
</dbReference>
<keyword evidence="2 7" id="KW-0963">Cytoplasm</keyword>
<protein>
    <recommendedName>
        <fullName evidence="6 7">D,D-heptose 1,7-bisphosphate phosphatase</fullName>
        <ecNumber evidence="7">3.1.3.-</ecNumber>
    </recommendedName>
</protein>
<evidence type="ECO:0000256" key="6">
    <source>
        <dbReference type="ARBA" id="ARBA00031828"/>
    </source>
</evidence>
<dbReference type="PANTHER" id="PTHR42891:SF1">
    <property type="entry name" value="D-GLYCERO-BETA-D-MANNO-HEPTOSE-1,7-BISPHOSPHATE 7-PHOSPHATASE"/>
    <property type="match status" value="1"/>
</dbReference>
<organism evidence="8 9">
    <name type="scientific">Persephonella atlantica</name>
    <dbReference type="NCBI Taxonomy" id="2699429"/>
    <lineage>
        <taxon>Bacteria</taxon>
        <taxon>Pseudomonadati</taxon>
        <taxon>Aquificota</taxon>
        <taxon>Aquificia</taxon>
        <taxon>Aquificales</taxon>
        <taxon>Hydrogenothermaceae</taxon>
        <taxon>Persephonella</taxon>
    </lineage>
</organism>
<dbReference type="InterPro" id="IPR006543">
    <property type="entry name" value="Histidinol-phos"/>
</dbReference>
<evidence type="ECO:0000256" key="5">
    <source>
        <dbReference type="ARBA" id="ARBA00023277"/>
    </source>
</evidence>
<dbReference type="InterPro" id="IPR023214">
    <property type="entry name" value="HAD_sf"/>
</dbReference>
<evidence type="ECO:0000256" key="1">
    <source>
        <dbReference type="ARBA" id="ARBA00004496"/>
    </source>
</evidence>